<protein>
    <submittedName>
        <fullName evidence="1">Unannotated protein</fullName>
    </submittedName>
</protein>
<evidence type="ECO:0000313" key="1">
    <source>
        <dbReference type="EMBL" id="CAB4909919.1"/>
    </source>
</evidence>
<organism evidence="1">
    <name type="scientific">freshwater metagenome</name>
    <dbReference type="NCBI Taxonomy" id="449393"/>
    <lineage>
        <taxon>unclassified sequences</taxon>
        <taxon>metagenomes</taxon>
        <taxon>ecological metagenomes</taxon>
    </lineage>
</organism>
<proteinExistence type="predicted"/>
<sequence>MAPEIWTVGYERLPPDALVAELEAAGIERLIDVRFRAQSRRAGMSKTKLGLLLGEHRIAYEHRRDLGTPPDIRSDYKGGRVAAGHARMEQHVEEEEAPSAALDLLAEELAGGEAPRTVLMCLEADPAVCHRRVLVERLAERLPGLVVHDL</sequence>
<dbReference type="PANTHER" id="PTHR39337:SF1">
    <property type="entry name" value="BLR5642 PROTEIN"/>
    <property type="match status" value="1"/>
</dbReference>
<dbReference type="AlphaFoldDB" id="A0A6J7H2I8"/>
<gene>
    <name evidence="1" type="ORF">UFOPK3564_01161</name>
</gene>
<dbReference type="EMBL" id="CAFBMK010000051">
    <property type="protein sequence ID" value="CAB4909919.1"/>
    <property type="molecule type" value="Genomic_DNA"/>
</dbReference>
<dbReference type="PANTHER" id="PTHR39337">
    <property type="entry name" value="BLR5642 PROTEIN"/>
    <property type="match status" value="1"/>
</dbReference>
<dbReference type="InterPro" id="IPR007438">
    <property type="entry name" value="DUF488"/>
</dbReference>
<accession>A0A6J7H2I8</accession>
<dbReference type="Pfam" id="PF04343">
    <property type="entry name" value="DUF488"/>
    <property type="match status" value="1"/>
</dbReference>
<name>A0A6J7H2I8_9ZZZZ</name>
<reference evidence="1" key="1">
    <citation type="submission" date="2020-05" db="EMBL/GenBank/DDBJ databases">
        <authorList>
            <person name="Chiriac C."/>
            <person name="Salcher M."/>
            <person name="Ghai R."/>
            <person name="Kavagutti S V."/>
        </authorList>
    </citation>
    <scope>NUCLEOTIDE SEQUENCE</scope>
</reference>